<proteinExistence type="predicted"/>
<feature type="compositionally biased region" description="Acidic residues" evidence="1">
    <location>
        <begin position="513"/>
        <end position="526"/>
    </location>
</feature>
<feature type="compositionally biased region" description="Acidic residues" evidence="1">
    <location>
        <begin position="559"/>
        <end position="595"/>
    </location>
</feature>
<evidence type="ECO:0000313" key="3">
    <source>
        <dbReference type="Proteomes" id="UP000008388"/>
    </source>
</evidence>
<keyword evidence="3" id="KW-1185">Reference proteome</keyword>
<dbReference type="OrthoDB" id="9485at10239"/>
<gene>
    <name evidence="2" type="primary">208</name>
</gene>
<name>F8SJ51_BPPA3</name>
<dbReference type="GeneID" id="26643736"/>
<feature type="compositionally biased region" description="Acidic residues" evidence="1">
    <location>
        <begin position="533"/>
        <end position="548"/>
    </location>
</feature>
<feature type="region of interest" description="Disordered" evidence="1">
    <location>
        <begin position="490"/>
        <end position="595"/>
    </location>
</feature>
<reference evidence="2 3" key="1">
    <citation type="journal article" date="2011" name="Microbiology">
        <title>The Pseudomonas aeruginosa generalized transducing phage phiPA3 is a new member of the phiKZ-like group of 'jumbo' phages, and infects model laboratory strains and clinical isolates from cystic fibrosis patients.</title>
        <authorList>
            <person name="Monson R."/>
            <person name="Foulds I."/>
            <person name="Foweraker J."/>
            <person name="Welch M."/>
            <person name="Salmond G.P."/>
        </authorList>
    </citation>
    <scope>NUCLEOTIDE SEQUENCE [LARGE SCALE GENOMIC DNA]</scope>
</reference>
<evidence type="ECO:0000256" key="1">
    <source>
        <dbReference type="SAM" id="MobiDB-lite"/>
    </source>
</evidence>
<protein>
    <submittedName>
        <fullName evidence="2">Uncharacterized protein 208</fullName>
    </submittedName>
</protein>
<organism evidence="2 3">
    <name type="scientific">Pseudomonas phage PhiPA3</name>
    <name type="common">Pseudomonas aeruginosa phage PhiPA3</name>
    <dbReference type="NCBI Taxonomy" id="998086"/>
    <lineage>
        <taxon>Viruses</taxon>
        <taxon>Duplodnaviria</taxon>
        <taxon>Heunggongvirae</taxon>
        <taxon>Uroviricota</taxon>
        <taxon>Caudoviricetes</taxon>
        <taxon>Chimalliviridae</taxon>
        <taxon>Miltoncavirus</taxon>
        <taxon>Miltoncavirus PhiPA3</taxon>
    </lineage>
</organism>
<dbReference type="RefSeq" id="YP_009217287.1">
    <property type="nucleotide sequence ID" value="NC_028999.1"/>
</dbReference>
<dbReference type="EMBL" id="HQ630627">
    <property type="protein sequence ID" value="AEH03631.1"/>
    <property type="molecule type" value="Genomic_DNA"/>
</dbReference>
<accession>F8SJ51</accession>
<organismHost>
    <name type="scientific">Pseudomonas aeruginosa</name>
    <dbReference type="NCBI Taxonomy" id="287"/>
</organismHost>
<sequence>MSEITSMDAVRDAAQSFTRDGRVLTVPNMDTPVGVFADGLNVDEQPNKVEMSDELAASVEDHFEEINQETPASVDDEREAMIANLHTAIARVQFNTQNVIIPAITAMHNDYASRQGASSQADCRVESFNYDPIHNDPRLVNHINDRYARVRPLAEYRTFMLKPLSAETIIEMVAVNNPHLDQEQVTEWALKIPVERIEAVWTALFGTGHVVNPASLDFLRLANAPFNIDELLMAYFICGHYIENPQTVPGESVTLDEWNNVVRLLHEMLGSYVLRAYARRIEAREREQLVLRYDADKYIENRKVVVIINGDVAPQWLAKGGNIQAILGAAIEGTGLDTVASIEAKSDYLVNRWVATYPLIKQAAIDAAERSRRQDIVAAFMSQVNETALKDRAIPNLRGVLADAMRYIRIEDTKNPYTVFATLICKVYFPQSTYLDYLQAIDEYGQHFPDASVRELNTQGLISLVALFLAAQIKVEDFEADVDPNAKLPEAEAESETGAEPLFQEEAEGKAEVDEDVVESVPESDDGLPPMAEGEDEFDEVEETEADPYDSVAEAGALTEEEAAETEEESVVDEAEVEAEEQAEEEQEEEEAPLA</sequence>
<dbReference type="Proteomes" id="UP000008388">
    <property type="component" value="Segment"/>
</dbReference>
<dbReference type="KEGG" id="vg:26643736"/>
<evidence type="ECO:0000313" key="2">
    <source>
        <dbReference type="EMBL" id="AEH03631.1"/>
    </source>
</evidence>